<protein>
    <recommendedName>
        <fullName evidence="8">Transcriptional coactivator HFI1/ADA1</fullName>
    </recommendedName>
</protein>
<dbReference type="PANTHER" id="PTHR21277:SF5">
    <property type="entry name" value="TRANSCRIPTIONAL ADAPTER 1"/>
    <property type="match status" value="1"/>
</dbReference>
<gene>
    <name evidence="6" type="primary">NCAS0G01030</name>
    <name evidence="6" type="ordered locus">NCAS_0G01030</name>
</gene>
<organism evidence="6 7">
    <name type="scientific">Naumovozyma castellii</name>
    <name type="common">Yeast</name>
    <name type="synonym">Saccharomyces castellii</name>
    <dbReference type="NCBI Taxonomy" id="27288"/>
    <lineage>
        <taxon>Eukaryota</taxon>
        <taxon>Fungi</taxon>
        <taxon>Dikarya</taxon>
        <taxon>Ascomycota</taxon>
        <taxon>Saccharomycotina</taxon>
        <taxon>Saccharomycetes</taxon>
        <taxon>Saccharomycetales</taxon>
        <taxon>Saccharomycetaceae</taxon>
        <taxon>Naumovozyma</taxon>
    </lineage>
</organism>
<proteinExistence type="predicted"/>
<evidence type="ECO:0000256" key="1">
    <source>
        <dbReference type="ARBA" id="ARBA00004123"/>
    </source>
</evidence>
<dbReference type="OMA" id="NWLIKDI"/>
<keyword evidence="4" id="KW-0539">Nucleus</keyword>
<dbReference type="AlphaFoldDB" id="G0VHV6"/>
<reference evidence="6 7" key="1">
    <citation type="journal article" date="2011" name="Proc. Natl. Acad. Sci. U.S.A.">
        <title>Evolutionary erosion of yeast sex chromosomes by mating-type switching accidents.</title>
        <authorList>
            <person name="Gordon J.L."/>
            <person name="Armisen D."/>
            <person name="Proux-Wera E."/>
            <person name="Oheigeartaigh S.S."/>
            <person name="Byrne K.P."/>
            <person name="Wolfe K.H."/>
        </authorList>
    </citation>
    <scope>NUCLEOTIDE SEQUENCE [LARGE SCALE GENOMIC DNA]</scope>
    <source>
        <strain evidence="7">ATCC 76901 / BCRC 22586 / CBS 4309 / NBRC 1992 / NRRL Y-12630</strain>
    </source>
</reference>
<name>G0VHV6_NAUCA</name>
<evidence type="ECO:0000313" key="7">
    <source>
        <dbReference type="Proteomes" id="UP000001640"/>
    </source>
</evidence>
<dbReference type="GO" id="GO:0046695">
    <property type="term" value="C:SLIK (SAGA-like) complex"/>
    <property type="evidence" value="ECO:0007669"/>
    <property type="project" value="EnsemblFungi"/>
</dbReference>
<dbReference type="InParanoid" id="G0VHV6"/>
<dbReference type="EMBL" id="HE576758">
    <property type="protein sequence ID" value="CCC70990.1"/>
    <property type="molecule type" value="Genomic_DNA"/>
</dbReference>
<dbReference type="STRING" id="1064592.G0VHV6"/>
<dbReference type="GO" id="GO:0006325">
    <property type="term" value="P:chromatin organization"/>
    <property type="evidence" value="ECO:0007669"/>
    <property type="project" value="EnsemblFungi"/>
</dbReference>
<reference key="2">
    <citation type="submission" date="2011-08" db="EMBL/GenBank/DDBJ databases">
        <title>Genome sequence of Naumovozyma castellii.</title>
        <authorList>
            <person name="Gordon J.L."/>
            <person name="Armisen D."/>
            <person name="Proux-Wera E."/>
            <person name="OhEigeartaigh S.S."/>
            <person name="Byrne K.P."/>
            <person name="Wolfe K.H."/>
        </authorList>
    </citation>
    <scope>NUCLEOTIDE SEQUENCE</scope>
    <source>
        <strain>Type strain:CBS 4309</strain>
    </source>
</reference>
<dbReference type="GO" id="GO:0005634">
    <property type="term" value="C:nucleus"/>
    <property type="evidence" value="ECO:0007669"/>
    <property type="project" value="UniProtKB-SubCell"/>
</dbReference>
<dbReference type="PANTHER" id="PTHR21277">
    <property type="entry name" value="TRANSCRIPTIONAL ADAPTER 1"/>
    <property type="match status" value="1"/>
</dbReference>
<evidence type="ECO:0000313" key="6">
    <source>
        <dbReference type="EMBL" id="CCC70990.1"/>
    </source>
</evidence>
<dbReference type="InterPro" id="IPR024738">
    <property type="entry name" value="Hfi1/Tada1"/>
</dbReference>
<evidence type="ECO:0000256" key="2">
    <source>
        <dbReference type="ARBA" id="ARBA00023015"/>
    </source>
</evidence>
<dbReference type="Proteomes" id="UP000001640">
    <property type="component" value="Chromosome 7"/>
</dbReference>
<evidence type="ECO:0000256" key="3">
    <source>
        <dbReference type="ARBA" id="ARBA00023163"/>
    </source>
</evidence>
<dbReference type="GO" id="GO:0003713">
    <property type="term" value="F:transcription coactivator activity"/>
    <property type="evidence" value="ECO:0007669"/>
    <property type="project" value="EnsemblFungi"/>
</dbReference>
<dbReference type="CDD" id="cd22933">
    <property type="entry name" value="HFD_HFI1"/>
    <property type="match status" value="1"/>
</dbReference>
<evidence type="ECO:0000256" key="5">
    <source>
        <dbReference type="SAM" id="MobiDB-lite"/>
    </source>
</evidence>
<dbReference type="GO" id="GO:0000124">
    <property type="term" value="C:SAGA complex"/>
    <property type="evidence" value="ECO:0007669"/>
    <property type="project" value="EnsemblFungi"/>
</dbReference>
<evidence type="ECO:0000256" key="4">
    <source>
        <dbReference type="ARBA" id="ARBA00023242"/>
    </source>
</evidence>
<keyword evidence="7" id="KW-1185">Reference proteome</keyword>
<comment type="subcellular location">
    <subcellularLocation>
        <location evidence="1">Nucleus</location>
    </subcellularLocation>
</comment>
<dbReference type="Pfam" id="PF12767">
    <property type="entry name" value="SAGA-Tad1"/>
    <property type="match status" value="1"/>
</dbReference>
<dbReference type="RefSeq" id="XP_003677343.1">
    <property type="nucleotide sequence ID" value="XM_003677295.1"/>
</dbReference>
<dbReference type="GO" id="GO:0006357">
    <property type="term" value="P:regulation of transcription by RNA polymerase II"/>
    <property type="evidence" value="ECO:0007669"/>
    <property type="project" value="EnsemblFungi"/>
</dbReference>
<sequence length="433" mass="49033">MSMVQHQTKPATPNFLNVHSPSSRNVTHVSNVTSPSYQENNDHTTSDYNSTIPVLNRRVDLSSMIESFTSYLGRDNWTKYARILSLFILGKLSRKEMTNELDIIFNIPHSNRASLIRLHNQLLLGILTNSLKDSPLSKKGSTWGFQNDSSGINSSSSKLRRVNKHNSQIELYKKIVMSLPITDRNRLKAITREAGKKGFVYCSVLQTRLKNIPKIPIVTNPDTLKRVKTNNLKTPLEWSQDIMNGFNTPLATDNYSLPDADSLYLRMVSIAREHGLVGNVDARGIELLSMALDHYLKNIIEFTIDTVRYRRKKYSEYYDLNDAGIYRPVAQAAPDSVIEEIDNMPNALISLTGEDLYNTISIFPNLVKPTSGAYHDITTLGLINDDDLVINKSGIDDLSEFLNEKPLFTPLDEKNIGTRDELNWLIKDILTKE</sequence>
<evidence type="ECO:0008006" key="8">
    <source>
        <dbReference type="Google" id="ProtNLM"/>
    </source>
</evidence>
<dbReference type="KEGG" id="ncs:NCAS_0G01030"/>
<dbReference type="GO" id="GO:0006366">
    <property type="term" value="P:transcription by RNA polymerase II"/>
    <property type="evidence" value="ECO:0007669"/>
    <property type="project" value="EnsemblFungi"/>
</dbReference>
<accession>G0VHV6</accession>
<dbReference type="FunCoup" id="G0VHV6">
    <property type="interactions" value="1380"/>
</dbReference>
<dbReference type="OrthoDB" id="10264870at2759"/>
<dbReference type="HOGENOM" id="CLU_033254_1_0_1"/>
<dbReference type="eggNOG" id="ENOG502RX84">
    <property type="taxonomic scope" value="Eukaryota"/>
</dbReference>
<keyword evidence="2" id="KW-0805">Transcription regulation</keyword>
<keyword evidence="3" id="KW-0804">Transcription</keyword>
<feature type="region of interest" description="Disordered" evidence="5">
    <location>
        <begin position="1"/>
        <end position="27"/>
    </location>
</feature>
<dbReference type="GeneID" id="96904656"/>